<keyword evidence="3" id="KW-1185">Reference proteome</keyword>
<organism evidence="2 3">
    <name type="scientific">Tritonibacter litoralis</name>
    <dbReference type="NCBI Taxonomy" id="2662264"/>
    <lineage>
        <taxon>Bacteria</taxon>
        <taxon>Pseudomonadati</taxon>
        <taxon>Pseudomonadota</taxon>
        <taxon>Alphaproteobacteria</taxon>
        <taxon>Rhodobacterales</taxon>
        <taxon>Paracoccaceae</taxon>
        <taxon>Tritonibacter</taxon>
    </lineage>
</organism>
<comment type="caution">
    <text evidence="2">The sequence shown here is derived from an EMBL/GenBank/DDBJ whole genome shotgun (WGS) entry which is preliminary data.</text>
</comment>
<dbReference type="EMBL" id="WIBF01000013">
    <property type="protein sequence ID" value="MQQ10278.1"/>
    <property type="molecule type" value="Genomic_DNA"/>
</dbReference>
<dbReference type="Pfam" id="PF05488">
    <property type="entry name" value="PAAR_motif"/>
    <property type="match status" value="1"/>
</dbReference>
<proteinExistence type="predicted"/>
<dbReference type="InterPro" id="IPR008727">
    <property type="entry name" value="PAAR_motif"/>
</dbReference>
<dbReference type="RefSeq" id="WP_153217251.1">
    <property type="nucleotide sequence ID" value="NZ_WIBF01000013.1"/>
</dbReference>
<feature type="region of interest" description="Disordered" evidence="1">
    <location>
        <begin position="1"/>
        <end position="64"/>
    </location>
</feature>
<dbReference type="NCBIfam" id="NF033420">
    <property type="entry name" value="T6SS_PAAR_dom"/>
    <property type="match status" value="1"/>
</dbReference>
<accession>A0A843YKC7</accession>
<sequence>MPAAGRKGDTGSGHDGFPPTPATAGSGDVYANGKPVLRKGDPFAPHSKPKHPPHGRALSAGSGSVFINGKPAGRVGDAIDCGGSIASGSGDVFIGD</sequence>
<gene>
    <name evidence="2" type="ORF">GFB49_17560</name>
</gene>
<dbReference type="Proteomes" id="UP000444174">
    <property type="component" value="Unassembled WGS sequence"/>
</dbReference>
<reference evidence="2 3" key="1">
    <citation type="submission" date="2019-10" db="EMBL/GenBank/DDBJ databases">
        <title>Epibacterium sp. nov., isolated from seawater.</title>
        <authorList>
            <person name="Zhang X."/>
            <person name="Li N."/>
        </authorList>
    </citation>
    <scope>NUCLEOTIDE SEQUENCE [LARGE SCALE GENOMIC DNA]</scope>
    <source>
        <strain evidence="2 3">SM1979</strain>
    </source>
</reference>
<dbReference type="Gene3D" id="2.60.200.60">
    <property type="match status" value="1"/>
</dbReference>
<dbReference type="AlphaFoldDB" id="A0A843YKC7"/>
<name>A0A843YKC7_9RHOB</name>
<dbReference type="CDD" id="cd14737">
    <property type="entry name" value="PAAR_1"/>
    <property type="match status" value="1"/>
</dbReference>
<evidence type="ECO:0000313" key="2">
    <source>
        <dbReference type="EMBL" id="MQQ10278.1"/>
    </source>
</evidence>
<evidence type="ECO:0000313" key="3">
    <source>
        <dbReference type="Proteomes" id="UP000444174"/>
    </source>
</evidence>
<protein>
    <submittedName>
        <fullName evidence="2">Type VI secretion system PAAR protein</fullName>
    </submittedName>
</protein>
<evidence type="ECO:0000256" key="1">
    <source>
        <dbReference type="SAM" id="MobiDB-lite"/>
    </source>
</evidence>